<evidence type="ECO:0000313" key="9">
    <source>
        <dbReference type="Proteomes" id="UP000009326"/>
    </source>
</evidence>
<gene>
    <name evidence="8" type="ORF">BN52_00045</name>
</gene>
<sequence length="402" mass="43058">MKIHKAWYILIAMCGLIAASIGISINTSGVFYSVVASSLHLYRGSFAFHMTIFSMVTAITALFVPSLLKKINFKLLLTIAVLLAVLGTAGMALASKTWQFNLLGALRGFATGIFSIVTVTMIINNWFIAKNGLTTSLALAFSGIMGATFSPIFAIIIEKTNWQFAYLVEAIVILLLTLPAILIPYKLDPAEEKRAPYGQAEETATTVNPGSRKINTTALLLLIVFSAFVAYSSSMTQHLPGYAGSMNYSIELGANLLSLGMIGNIVSKLLVGVISDYMGIVKATLLLISANILACILLIIGHPVALLIIGSFLFGSSYGLGAVCSPLLTLKAFGKNNYGKTFPMMSFAGNLGASIAFSIIGYIYDFTSSYIPAIIVILLMLIATVLSVLFIGKFPKIIRKIP</sequence>
<dbReference type="AlphaFoldDB" id="I7KQ47"/>
<dbReference type="Gene3D" id="1.20.1250.20">
    <property type="entry name" value="MFS general substrate transporter like domains"/>
    <property type="match status" value="2"/>
</dbReference>
<dbReference type="InterPro" id="IPR036259">
    <property type="entry name" value="MFS_trans_sf"/>
</dbReference>
<evidence type="ECO:0000256" key="5">
    <source>
        <dbReference type="ARBA" id="ARBA00023136"/>
    </source>
</evidence>
<dbReference type="InterPro" id="IPR011701">
    <property type="entry name" value="MFS"/>
</dbReference>
<keyword evidence="3 6" id="KW-0812">Transmembrane</keyword>
<dbReference type="STRING" id="1423751.FC38_GL001539"/>
<evidence type="ECO:0000259" key="7">
    <source>
        <dbReference type="PROSITE" id="PS50850"/>
    </source>
</evidence>
<evidence type="ECO:0000313" key="8">
    <source>
        <dbReference type="EMBL" id="CCI87734.1"/>
    </source>
</evidence>
<dbReference type="Proteomes" id="UP000009326">
    <property type="component" value="Unassembled WGS sequence"/>
</dbReference>
<evidence type="ECO:0000256" key="2">
    <source>
        <dbReference type="ARBA" id="ARBA00022448"/>
    </source>
</evidence>
<reference evidence="8 9" key="1">
    <citation type="submission" date="2012-06" db="EMBL/GenBank/DDBJ databases">
        <title>Draft genome sequence of Lactobacillus gigeriorum CRBIP 24.85T, isolated from chicken crop.</title>
        <authorList>
            <person name="Cousin S."/>
            <person name="Ma L."/>
            <person name="Creno S."/>
            <person name="Clermont D."/>
            <person name="Loux V."/>
            <person name="Bizet C."/>
            <person name="Bouchier C."/>
        </authorList>
    </citation>
    <scope>NUCLEOTIDE SEQUENCE [LARGE SCALE GENOMIC DNA]</scope>
    <source>
        <strain evidence="9">CRBIP 24.85T</strain>
    </source>
</reference>
<feature type="transmembrane region" description="Helical" evidence="6">
    <location>
        <begin position="7"/>
        <end position="34"/>
    </location>
</feature>
<dbReference type="InterPro" id="IPR020846">
    <property type="entry name" value="MFS_dom"/>
</dbReference>
<proteinExistence type="predicted"/>
<feature type="domain" description="Major facilitator superfamily (MFS) profile" evidence="7">
    <location>
        <begin position="8"/>
        <end position="395"/>
    </location>
</feature>
<keyword evidence="4 6" id="KW-1133">Transmembrane helix</keyword>
<name>I7KQ47_9LACO</name>
<feature type="transmembrane region" description="Helical" evidence="6">
    <location>
        <begin position="252"/>
        <end position="271"/>
    </location>
</feature>
<dbReference type="GO" id="GO:0005886">
    <property type="term" value="C:plasma membrane"/>
    <property type="evidence" value="ECO:0007669"/>
    <property type="project" value="UniProtKB-SubCell"/>
</dbReference>
<feature type="transmembrane region" description="Helical" evidence="6">
    <location>
        <begin position="306"/>
        <end position="330"/>
    </location>
</feature>
<feature type="transmembrane region" description="Helical" evidence="6">
    <location>
        <begin position="370"/>
        <end position="392"/>
    </location>
</feature>
<dbReference type="PANTHER" id="PTHR11360">
    <property type="entry name" value="MONOCARBOXYLATE TRANSPORTER"/>
    <property type="match status" value="1"/>
</dbReference>
<dbReference type="GO" id="GO:0022857">
    <property type="term" value="F:transmembrane transporter activity"/>
    <property type="evidence" value="ECO:0007669"/>
    <property type="project" value="InterPro"/>
</dbReference>
<protein>
    <submittedName>
        <fullName evidence="8">Major facilitator superfamily protein</fullName>
    </submittedName>
</protein>
<keyword evidence="5 6" id="KW-0472">Membrane</keyword>
<organism evidence="8 9">
    <name type="scientific">Lactobacillus gigeriorum DSM 23908 = CRBIP 24.85</name>
    <dbReference type="NCBI Taxonomy" id="1423751"/>
    <lineage>
        <taxon>Bacteria</taxon>
        <taxon>Bacillati</taxon>
        <taxon>Bacillota</taxon>
        <taxon>Bacilli</taxon>
        <taxon>Lactobacillales</taxon>
        <taxon>Lactobacillaceae</taxon>
        <taxon>Lactobacillus</taxon>
    </lineage>
</organism>
<dbReference type="PROSITE" id="PS50850">
    <property type="entry name" value="MFS"/>
    <property type="match status" value="1"/>
</dbReference>
<dbReference type="RefSeq" id="WP_008474044.1">
    <property type="nucleotide sequence ID" value="NZ_AYZO01000052.1"/>
</dbReference>
<feature type="transmembrane region" description="Helical" evidence="6">
    <location>
        <begin position="283"/>
        <end position="300"/>
    </location>
</feature>
<feature type="transmembrane region" description="Helical" evidence="6">
    <location>
        <begin position="136"/>
        <end position="157"/>
    </location>
</feature>
<dbReference type="EMBL" id="CAKC01000090">
    <property type="protein sequence ID" value="CCI87734.1"/>
    <property type="molecule type" value="Genomic_DNA"/>
</dbReference>
<feature type="transmembrane region" description="Helical" evidence="6">
    <location>
        <begin position="46"/>
        <end position="68"/>
    </location>
</feature>
<feature type="transmembrane region" description="Helical" evidence="6">
    <location>
        <begin position="75"/>
        <end position="94"/>
    </location>
</feature>
<dbReference type="SUPFAM" id="SSF103473">
    <property type="entry name" value="MFS general substrate transporter"/>
    <property type="match status" value="1"/>
</dbReference>
<dbReference type="Pfam" id="PF07690">
    <property type="entry name" value="MFS_1"/>
    <property type="match status" value="1"/>
</dbReference>
<feature type="transmembrane region" description="Helical" evidence="6">
    <location>
        <begin position="163"/>
        <end position="185"/>
    </location>
</feature>
<comment type="subcellular location">
    <subcellularLocation>
        <location evidence="1">Cell membrane</location>
        <topology evidence="1">Multi-pass membrane protein</topology>
    </subcellularLocation>
</comment>
<feature type="transmembrane region" description="Helical" evidence="6">
    <location>
        <begin position="214"/>
        <end position="232"/>
    </location>
</feature>
<evidence type="ECO:0000256" key="3">
    <source>
        <dbReference type="ARBA" id="ARBA00022692"/>
    </source>
</evidence>
<feature type="transmembrane region" description="Helical" evidence="6">
    <location>
        <begin position="342"/>
        <end position="364"/>
    </location>
</feature>
<accession>I7KQ47</accession>
<evidence type="ECO:0000256" key="4">
    <source>
        <dbReference type="ARBA" id="ARBA00022989"/>
    </source>
</evidence>
<comment type="caution">
    <text evidence="8">The sequence shown here is derived from an EMBL/GenBank/DDBJ whole genome shotgun (WGS) entry which is preliminary data.</text>
</comment>
<dbReference type="PANTHER" id="PTHR11360:SF284">
    <property type="entry name" value="EG:103B4.3 PROTEIN-RELATED"/>
    <property type="match status" value="1"/>
</dbReference>
<feature type="transmembrane region" description="Helical" evidence="6">
    <location>
        <begin position="106"/>
        <end position="129"/>
    </location>
</feature>
<keyword evidence="2" id="KW-0813">Transport</keyword>
<dbReference type="InterPro" id="IPR050327">
    <property type="entry name" value="Proton-linked_MCT"/>
</dbReference>
<dbReference type="OrthoDB" id="182417at2"/>
<evidence type="ECO:0000256" key="6">
    <source>
        <dbReference type="SAM" id="Phobius"/>
    </source>
</evidence>
<evidence type="ECO:0000256" key="1">
    <source>
        <dbReference type="ARBA" id="ARBA00004651"/>
    </source>
</evidence>